<feature type="region of interest" description="Disordered" evidence="8">
    <location>
        <begin position="307"/>
        <end position="357"/>
    </location>
</feature>
<dbReference type="PANTHER" id="PTHR45931:SF3">
    <property type="entry name" value="RING ZINC FINGER-CONTAINING PROTEIN"/>
    <property type="match status" value="1"/>
</dbReference>
<keyword evidence="2 9" id="KW-0812">Transmembrane</keyword>
<dbReference type="CDD" id="cd16454">
    <property type="entry name" value="RING-H2_PA-TM-RING"/>
    <property type="match status" value="1"/>
</dbReference>
<feature type="transmembrane region" description="Helical" evidence="9">
    <location>
        <begin position="194"/>
        <end position="218"/>
    </location>
</feature>
<evidence type="ECO:0000256" key="1">
    <source>
        <dbReference type="ARBA" id="ARBA00004370"/>
    </source>
</evidence>
<dbReference type="PROSITE" id="PS50089">
    <property type="entry name" value="ZF_RING_2"/>
    <property type="match status" value="1"/>
</dbReference>
<dbReference type="SUPFAM" id="SSF57850">
    <property type="entry name" value="RING/U-box"/>
    <property type="match status" value="1"/>
</dbReference>
<protein>
    <submittedName>
        <fullName evidence="11">Zinc finger protein</fullName>
    </submittedName>
</protein>
<reference evidence="12" key="1">
    <citation type="journal article" date="2008" name="Nat. Genet.">
        <title>The Pristionchus pacificus genome provides a unique perspective on nematode lifestyle and parasitism.</title>
        <authorList>
            <person name="Dieterich C."/>
            <person name="Clifton S.W."/>
            <person name="Schuster L.N."/>
            <person name="Chinwalla A."/>
            <person name="Delehaunty K."/>
            <person name="Dinkelacker I."/>
            <person name="Fulton L."/>
            <person name="Fulton R."/>
            <person name="Godfrey J."/>
            <person name="Minx P."/>
            <person name="Mitreva M."/>
            <person name="Roeseler W."/>
            <person name="Tian H."/>
            <person name="Witte H."/>
            <person name="Yang S.P."/>
            <person name="Wilson R.K."/>
            <person name="Sommer R.J."/>
        </authorList>
    </citation>
    <scope>NUCLEOTIDE SEQUENCE [LARGE SCALE GENOMIC DNA]</scope>
    <source>
        <strain evidence="12">PS312</strain>
    </source>
</reference>
<accession>A0A2A6C7N2</accession>
<dbReference type="Pfam" id="PF02225">
    <property type="entry name" value="PA"/>
    <property type="match status" value="1"/>
</dbReference>
<dbReference type="GO" id="GO:0016020">
    <property type="term" value="C:membrane"/>
    <property type="evidence" value="ECO:0007669"/>
    <property type="project" value="UniProtKB-SubCell"/>
</dbReference>
<dbReference type="GO" id="GO:0005634">
    <property type="term" value="C:nucleus"/>
    <property type="evidence" value="ECO:0000318"/>
    <property type="project" value="GO_Central"/>
</dbReference>
<dbReference type="Gene3D" id="3.50.30.30">
    <property type="match status" value="1"/>
</dbReference>
<dbReference type="InterPro" id="IPR051834">
    <property type="entry name" value="RING_finger_E3_ligase"/>
</dbReference>
<feature type="chain" id="PRO_5043411150" evidence="10">
    <location>
        <begin position="20"/>
        <end position="468"/>
    </location>
</feature>
<feature type="signal peptide" evidence="10">
    <location>
        <begin position="1"/>
        <end position="19"/>
    </location>
</feature>
<evidence type="ECO:0000256" key="2">
    <source>
        <dbReference type="ARBA" id="ARBA00022692"/>
    </source>
</evidence>
<evidence type="ECO:0000256" key="6">
    <source>
        <dbReference type="ARBA" id="ARBA00022989"/>
    </source>
</evidence>
<dbReference type="FunFam" id="3.50.30.30:FF:000057">
    <property type="entry name" value="Protein CBG07640"/>
    <property type="match status" value="1"/>
</dbReference>
<dbReference type="OrthoDB" id="8062037at2759"/>
<dbReference type="Pfam" id="PF13639">
    <property type="entry name" value="zf-RING_2"/>
    <property type="match status" value="1"/>
</dbReference>
<comment type="subcellular location">
    <subcellularLocation>
        <location evidence="1">Membrane</location>
    </subcellularLocation>
</comment>
<keyword evidence="12" id="KW-1185">Reference proteome</keyword>
<dbReference type="EnsemblMetazoa" id="PPA34716.1">
    <property type="protein sequence ID" value="PPA34716.1"/>
    <property type="gene ID" value="WBGene00273085"/>
</dbReference>
<dbReference type="Proteomes" id="UP000005239">
    <property type="component" value="Unassembled WGS sequence"/>
</dbReference>
<evidence type="ECO:0000256" key="8">
    <source>
        <dbReference type="SAM" id="MobiDB-lite"/>
    </source>
</evidence>
<feature type="region of interest" description="Disordered" evidence="8">
    <location>
        <begin position="406"/>
        <end position="468"/>
    </location>
</feature>
<dbReference type="SMART" id="SM00184">
    <property type="entry name" value="RING"/>
    <property type="match status" value="1"/>
</dbReference>
<proteinExistence type="predicted"/>
<dbReference type="PANTHER" id="PTHR45931">
    <property type="entry name" value="SI:CH211-59O9.10"/>
    <property type="match status" value="1"/>
</dbReference>
<evidence type="ECO:0000313" key="11">
    <source>
        <dbReference type="EnsemblMetazoa" id="PPA34716.1"/>
    </source>
</evidence>
<gene>
    <name evidence="11" type="primary">WBGene00273085</name>
</gene>
<keyword evidence="4" id="KW-0863">Zinc-finger</keyword>
<keyword evidence="6 9" id="KW-1133">Transmembrane helix</keyword>
<feature type="compositionally biased region" description="Polar residues" evidence="8">
    <location>
        <begin position="308"/>
        <end position="319"/>
    </location>
</feature>
<accession>A0A8R1YMN2</accession>
<dbReference type="InterPro" id="IPR003137">
    <property type="entry name" value="PA_domain"/>
</dbReference>
<evidence type="ECO:0000256" key="4">
    <source>
        <dbReference type="ARBA" id="ARBA00022771"/>
    </source>
</evidence>
<dbReference type="Gene3D" id="3.30.40.10">
    <property type="entry name" value="Zinc/RING finger domain, C3HC4 (zinc finger)"/>
    <property type="match status" value="1"/>
</dbReference>
<reference evidence="11" key="2">
    <citation type="submission" date="2022-06" db="UniProtKB">
        <authorList>
            <consortium name="EnsemblMetazoa"/>
        </authorList>
    </citation>
    <scope>IDENTIFICATION</scope>
    <source>
        <strain evidence="11">PS312</strain>
    </source>
</reference>
<dbReference type="AlphaFoldDB" id="A0A2A6C7N2"/>
<organism evidence="11 12">
    <name type="scientific">Pristionchus pacificus</name>
    <name type="common">Parasitic nematode worm</name>
    <dbReference type="NCBI Taxonomy" id="54126"/>
    <lineage>
        <taxon>Eukaryota</taxon>
        <taxon>Metazoa</taxon>
        <taxon>Ecdysozoa</taxon>
        <taxon>Nematoda</taxon>
        <taxon>Chromadorea</taxon>
        <taxon>Rhabditida</taxon>
        <taxon>Rhabditina</taxon>
        <taxon>Diplogasteromorpha</taxon>
        <taxon>Diplogasteroidea</taxon>
        <taxon>Neodiplogasteridae</taxon>
        <taxon>Pristionchus</taxon>
    </lineage>
</organism>
<evidence type="ECO:0000256" key="7">
    <source>
        <dbReference type="ARBA" id="ARBA00023136"/>
    </source>
</evidence>
<feature type="compositionally biased region" description="Polar residues" evidence="8">
    <location>
        <begin position="414"/>
        <end position="446"/>
    </location>
</feature>
<dbReference type="GO" id="GO:0061630">
    <property type="term" value="F:ubiquitin protein ligase activity"/>
    <property type="evidence" value="ECO:0000318"/>
    <property type="project" value="GO_Central"/>
</dbReference>
<dbReference type="InterPro" id="IPR013083">
    <property type="entry name" value="Znf_RING/FYVE/PHD"/>
</dbReference>
<sequence>MASLHSCILLLLLFECAIAQYTVEVWEPYDPYDNDRSPFAYCYATGANFGQNITSTWRDPKAAGCALKVTPEDACSPSHAKISWKSSITHIQLTPINGSSCHLNYAVVPIGKCSYSEKAYHVQNTSLARGFDGLIIYNAEGQDPVDMDGGKYAEAVKIPVVMVDYACMKIIIERYPAYKGYTVQIYRTRSILDIIFDLMFLFGAAVLLLAICCCYKSIVSCMRCIRDRVREEWERWRRTRKHKKLPTKKFAIGDQPDTCVICIVEFVTGEKLTELPCKHMYHHKCIVTWLVEHEKCPMCRDEVDVETESTANDDGNGSPQAIDEQEPSASRAQVHRIPGRNDPPSSQGPSEAEAGSSREIVGVEAGPNENVMHGQIAQNGAEPLINSVDESNYSLNENDETRLVEAEGEARAPPSSSQGTVSNVLQTLRSLVGRSTTPSRSLQTGGVENAAFDEERGSTTVDDETVQP</sequence>
<evidence type="ECO:0000256" key="3">
    <source>
        <dbReference type="ARBA" id="ARBA00022723"/>
    </source>
</evidence>
<dbReference type="InterPro" id="IPR001841">
    <property type="entry name" value="Znf_RING"/>
</dbReference>
<dbReference type="GO" id="GO:0008270">
    <property type="term" value="F:zinc ion binding"/>
    <property type="evidence" value="ECO:0007669"/>
    <property type="project" value="UniProtKB-KW"/>
</dbReference>
<keyword evidence="7 9" id="KW-0472">Membrane</keyword>
<evidence type="ECO:0000256" key="5">
    <source>
        <dbReference type="ARBA" id="ARBA00022833"/>
    </source>
</evidence>
<name>A0A2A6C7N2_PRIPA</name>
<evidence type="ECO:0000256" key="9">
    <source>
        <dbReference type="SAM" id="Phobius"/>
    </source>
</evidence>
<evidence type="ECO:0000313" key="12">
    <source>
        <dbReference type="Proteomes" id="UP000005239"/>
    </source>
</evidence>
<evidence type="ECO:0000256" key="10">
    <source>
        <dbReference type="SAM" id="SignalP"/>
    </source>
</evidence>
<dbReference type="GO" id="GO:0006511">
    <property type="term" value="P:ubiquitin-dependent protein catabolic process"/>
    <property type="evidence" value="ECO:0000318"/>
    <property type="project" value="GO_Central"/>
</dbReference>
<keyword evidence="3" id="KW-0479">Metal-binding</keyword>
<keyword evidence="5" id="KW-0862">Zinc</keyword>
<keyword evidence="10" id="KW-0732">Signal</keyword>